<evidence type="ECO:0000256" key="2">
    <source>
        <dbReference type="ARBA" id="ARBA00004141"/>
    </source>
</evidence>
<name>A0A507CJA6_9FUNG</name>
<keyword evidence="8 9" id="KW-0472">Membrane</keyword>
<keyword evidence="11" id="KW-1185">Reference proteome</keyword>
<dbReference type="Gene3D" id="1.10.357.140">
    <property type="entry name" value="UbiA prenyltransferase"/>
    <property type="match status" value="1"/>
</dbReference>
<dbReference type="STRING" id="1806994.A0A507CJA6"/>
<dbReference type="GO" id="GO:0006744">
    <property type="term" value="P:ubiquinone biosynthetic process"/>
    <property type="evidence" value="ECO:0007669"/>
    <property type="project" value="TreeGrafter"/>
</dbReference>
<evidence type="ECO:0000256" key="6">
    <source>
        <dbReference type="ARBA" id="ARBA00022692"/>
    </source>
</evidence>
<comment type="pathway">
    <text evidence="3">Secondary metabolite biosynthesis.</text>
</comment>
<feature type="transmembrane region" description="Helical" evidence="9">
    <location>
        <begin position="16"/>
        <end position="38"/>
    </location>
</feature>
<proteinExistence type="inferred from homology"/>
<comment type="caution">
    <text evidence="10">The sequence shown here is derived from an EMBL/GenBank/DDBJ whole genome shotgun (WGS) entry which is preliminary data.</text>
</comment>
<comment type="cofactor">
    <cofactor evidence="1">
        <name>Mg(2+)</name>
        <dbReference type="ChEBI" id="CHEBI:18420"/>
    </cofactor>
</comment>
<dbReference type="AlphaFoldDB" id="A0A507CJA6"/>
<dbReference type="GeneID" id="42001299"/>
<dbReference type="FunFam" id="1.20.120.1780:FF:000001">
    <property type="entry name" value="4-hydroxybenzoate octaprenyltransferase"/>
    <property type="match status" value="1"/>
</dbReference>
<keyword evidence="6 9" id="KW-0812">Transmembrane</keyword>
<dbReference type="Pfam" id="PF01040">
    <property type="entry name" value="UbiA"/>
    <property type="match status" value="1"/>
</dbReference>
<sequence>MASYAGHLPITETVKMLGIFSVGAFLLRGAGCTINDLWDRDIDKMVERTRSRPLASGAITPRNALIFLGAQLSLGIILGASSLVLVVSYPLMKRITFWPQFILGLTFNWGALLGWSAMMGHCDWSVCLPLYGAGVFWTLLYDTIYAIQDMPDDRLVGVKSTAIRLYDNMKLWLSGFATANISLLVLAGVMNGQGWPYFLTVIVGAGSHFIWQIRTLDMNSGTDCAKKFVSNATVGVMVLVGITLDVVRQRVFGEEKRAEDVGDDKKDIVHIAST</sequence>
<dbReference type="RefSeq" id="XP_031027998.1">
    <property type="nucleotide sequence ID" value="XM_031166002.1"/>
</dbReference>
<dbReference type="PROSITE" id="PS00943">
    <property type="entry name" value="UBIA"/>
    <property type="match status" value="1"/>
</dbReference>
<dbReference type="GO" id="GO:0016765">
    <property type="term" value="F:transferase activity, transferring alkyl or aryl (other than methyl) groups"/>
    <property type="evidence" value="ECO:0007669"/>
    <property type="project" value="InterPro"/>
</dbReference>
<dbReference type="EMBL" id="QEAO01000001">
    <property type="protein sequence ID" value="TPX38284.1"/>
    <property type="molecule type" value="Genomic_DNA"/>
</dbReference>
<dbReference type="Proteomes" id="UP000319731">
    <property type="component" value="Unassembled WGS sequence"/>
</dbReference>
<evidence type="ECO:0000256" key="7">
    <source>
        <dbReference type="ARBA" id="ARBA00022989"/>
    </source>
</evidence>
<dbReference type="GO" id="GO:0005743">
    <property type="term" value="C:mitochondrial inner membrane"/>
    <property type="evidence" value="ECO:0007669"/>
    <property type="project" value="TreeGrafter"/>
</dbReference>
<dbReference type="InterPro" id="IPR000537">
    <property type="entry name" value="UbiA_prenyltransferase"/>
</dbReference>
<keyword evidence="5" id="KW-0808">Transferase</keyword>
<feature type="transmembrane region" description="Helical" evidence="9">
    <location>
        <begin position="97"/>
        <end position="116"/>
    </location>
</feature>
<dbReference type="OrthoDB" id="18170at2759"/>
<dbReference type="PANTHER" id="PTHR11048">
    <property type="entry name" value="PRENYLTRANSFERASES"/>
    <property type="match status" value="1"/>
</dbReference>
<reference evidence="10 11" key="1">
    <citation type="journal article" date="2019" name="Sci. Rep.">
        <title>Comparative genomics of chytrid fungi reveal insights into the obligate biotrophic and pathogenic lifestyle of Synchytrium endobioticum.</title>
        <authorList>
            <person name="van de Vossenberg B.T.L.H."/>
            <person name="Warris S."/>
            <person name="Nguyen H.D.T."/>
            <person name="van Gent-Pelzer M.P.E."/>
            <person name="Joly D.L."/>
            <person name="van de Geest H.C."/>
            <person name="Bonants P.J.M."/>
            <person name="Smith D.S."/>
            <person name="Levesque C.A."/>
            <person name="van der Lee T.A.J."/>
        </authorList>
    </citation>
    <scope>NUCLEOTIDE SEQUENCE [LARGE SCALE GENOMIC DNA]</scope>
    <source>
        <strain evidence="10 11">JEL517</strain>
    </source>
</reference>
<evidence type="ECO:0000313" key="11">
    <source>
        <dbReference type="Proteomes" id="UP000319731"/>
    </source>
</evidence>
<comment type="similarity">
    <text evidence="4">Belongs to the UbiA prenyltransferase family.</text>
</comment>
<evidence type="ECO:0000256" key="1">
    <source>
        <dbReference type="ARBA" id="ARBA00001946"/>
    </source>
</evidence>
<feature type="transmembrane region" description="Helical" evidence="9">
    <location>
        <begin position="64"/>
        <end position="91"/>
    </location>
</feature>
<dbReference type="FunFam" id="1.10.357.140:FF:000008">
    <property type="entry name" value="4-hydroxybenzoate octaprenyltransferase"/>
    <property type="match status" value="1"/>
</dbReference>
<accession>A0A507CJA6</accession>
<dbReference type="CDD" id="cd13959">
    <property type="entry name" value="PT_UbiA_COQ2"/>
    <property type="match status" value="1"/>
</dbReference>
<evidence type="ECO:0000256" key="4">
    <source>
        <dbReference type="ARBA" id="ARBA00005985"/>
    </source>
</evidence>
<comment type="subcellular location">
    <subcellularLocation>
        <location evidence="2">Membrane</location>
        <topology evidence="2">Multi-pass membrane protein</topology>
    </subcellularLocation>
</comment>
<evidence type="ECO:0000256" key="8">
    <source>
        <dbReference type="ARBA" id="ARBA00023136"/>
    </source>
</evidence>
<dbReference type="InterPro" id="IPR030470">
    <property type="entry name" value="UbiA_prenylTrfase_CS"/>
</dbReference>
<dbReference type="InterPro" id="IPR039653">
    <property type="entry name" value="Prenyltransferase"/>
</dbReference>
<keyword evidence="7 9" id="KW-1133">Transmembrane helix</keyword>
<organism evidence="10 11">
    <name type="scientific">Synchytrium microbalum</name>
    <dbReference type="NCBI Taxonomy" id="1806994"/>
    <lineage>
        <taxon>Eukaryota</taxon>
        <taxon>Fungi</taxon>
        <taxon>Fungi incertae sedis</taxon>
        <taxon>Chytridiomycota</taxon>
        <taxon>Chytridiomycota incertae sedis</taxon>
        <taxon>Chytridiomycetes</taxon>
        <taxon>Synchytriales</taxon>
        <taxon>Synchytriaceae</taxon>
        <taxon>Synchytrium</taxon>
    </lineage>
</organism>
<feature type="transmembrane region" description="Helical" evidence="9">
    <location>
        <begin position="228"/>
        <end position="247"/>
    </location>
</feature>
<dbReference type="PANTHER" id="PTHR11048:SF28">
    <property type="entry name" value="4-HYDROXYBENZOATE POLYPRENYLTRANSFERASE, MITOCHONDRIAL"/>
    <property type="match status" value="1"/>
</dbReference>
<evidence type="ECO:0000256" key="3">
    <source>
        <dbReference type="ARBA" id="ARBA00005179"/>
    </source>
</evidence>
<dbReference type="InterPro" id="IPR044878">
    <property type="entry name" value="UbiA_sf"/>
</dbReference>
<gene>
    <name evidence="10" type="ORF">SmJEL517_g00072</name>
</gene>
<evidence type="ECO:0000256" key="9">
    <source>
        <dbReference type="SAM" id="Phobius"/>
    </source>
</evidence>
<dbReference type="Gene3D" id="1.20.120.1780">
    <property type="entry name" value="UbiA prenyltransferase"/>
    <property type="match status" value="1"/>
</dbReference>
<evidence type="ECO:0000256" key="5">
    <source>
        <dbReference type="ARBA" id="ARBA00022679"/>
    </source>
</evidence>
<feature type="transmembrane region" description="Helical" evidence="9">
    <location>
        <begin position="128"/>
        <end position="147"/>
    </location>
</feature>
<evidence type="ECO:0000313" key="10">
    <source>
        <dbReference type="EMBL" id="TPX38284.1"/>
    </source>
</evidence>
<feature type="transmembrane region" description="Helical" evidence="9">
    <location>
        <begin position="171"/>
        <end position="190"/>
    </location>
</feature>
<feature type="transmembrane region" description="Helical" evidence="9">
    <location>
        <begin position="197"/>
        <end position="216"/>
    </location>
</feature>
<protein>
    <submittedName>
        <fullName evidence="10">Uncharacterized protein</fullName>
    </submittedName>
</protein>